<dbReference type="Proteomes" id="UP000307956">
    <property type="component" value="Unassembled WGS sequence"/>
</dbReference>
<evidence type="ECO:0000256" key="2">
    <source>
        <dbReference type="ARBA" id="ARBA00022656"/>
    </source>
</evidence>
<gene>
    <name evidence="6" type="ORF">E6O51_21610</name>
</gene>
<protein>
    <recommendedName>
        <fullName evidence="5">VENN motif-containing domain-containing protein</fullName>
    </recommendedName>
</protein>
<keyword evidence="3" id="KW-1266">Target cell cytoplasm</keyword>
<sequence length="340" mass="35893">GYDYNEAGISPEEAVKRKGEHDSLLQLGAALAGAAVGTLAGDTQGAATGASTAFVGVTNNYLTHEQIKQKQERLAEAESEEGRQAIEQEYADLDVRQRDEAEACLLSGNCNSVFQSEWIKTVLADLNASCAPPRICGPDQKASIAELRAFYAQAEGITAVYPLESLVAFTATGGTLTFGRVAVGSGLGGGFDVAGQTYKIYTGQQDEYRFAQTVIASGTGVWAYPLAGKSILGNAALGGTVGGTNTALTNWWYGENKSVSGSTFEGAFFGGSGTVIGRWASGHLQKTQPLFIGNKPYDPSVPILLQNVRPNPYPNYAGRIIEQEVSNIPAFRDSEQGDGK</sequence>
<proteinExistence type="predicted"/>
<keyword evidence="4" id="KW-0843">Virulence</keyword>
<evidence type="ECO:0000313" key="7">
    <source>
        <dbReference type="Proteomes" id="UP000307956"/>
    </source>
</evidence>
<comment type="subcellular location">
    <subcellularLocation>
        <location evidence="1">Target cell</location>
        <location evidence="1">Target cell cytoplasm</location>
    </subcellularLocation>
</comment>
<name>A0A4S4A755_9RHOO</name>
<evidence type="ECO:0000256" key="3">
    <source>
        <dbReference type="ARBA" id="ARBA00022913"/>
    </source>
</evidence>
<feature type="domain" description="VENN motif-containing" evidence="5">
    <location>
        <begin position="30"/>
        <end position="63"/>
    </location>
</feature>
<evidence type="ECO:0000256" key="4">
    <source>
        <dbReference type="ARBA" id="ARBA00023026"/>
    </source>
</evidence>
<dbReference type="AlphaFoldDB" id="A0A4S4A755"/>
<evidence type="ECO:0000313" key="6">
    <source>
        <dbReference type="EMBL" id="THF54538.1"/>
    </source>
</evidence>
<keyword evidence="2" id="KW-0800">Toxin</keyword>
<feature type="non-terminal residue" evidence="6">
    <location>
        <position position="1"/>
    </location>
</feature>
<dbReference type="EMBL" id="SSOD01000035">
    <property type="protein sequence ID" value="THF54538.1"/>
    <property type="molecule type" value="Genomic_DNA"/>
</dbReference>
<reference evidence="6 7" key="1">
    <citation type="submission" date="2019-04" db="EMBL/GenBank/DDBJ databases">
        <title>Azoarcus rhizosphaerae sp. nov. isolated from rhizosphere of Ficus religiosa.</title>
        <authorList>
            <person name="Lin S.-Y."/>
            <person name="Hameed A."/>
            <person name="Hsu Y.-H."/>
            <person name="Young C.-C."/>
        </authorList>
    </citation>
    <scope>NUCLEOTIDE SEQUENCE [LARGE SCALE GENOMIC DNA]</scope>
    <source>
        <strain evidence="6 7">CC-YHH848</strain>
    </source>
</reference>
<dbReference type="Pfam" id="PF04829">
    <property type="entry name" value="PT-VENN"/>
    <property type="match status" value="1"/>
</dbReference>
<dbReference type="InterPro" id="IPR006914">
    <property type="entry name" value="VENN_dom"/>
</dbReference>
<dbReference type="RefSeq" id="WP_211091497.1">
    <property type="nucleotide sequence ID" value="NZ_SSOD01000035.1"/>
</dbReference>
<evidence type="ECO:0000256" key="1">
    <source>
        <dbReference type="ARBA" id="ARBA00004219"/>
    </source>
</evidence>
<accession>A0A4S4A755</accession>
<evidence type="ECO:0000259" key="5">
    <source>
        <dbReference type="Pfam" id="PF04829"/>
    </source>
</evidence>
<comment type="caution">
    <text evidence="6">The sequence shown here is derived from an EMBL/GenBank/DDBJ whole genome shotgun (WGS) entry which is preliminary data.</text>
</comment>
<dbReference type="GO" id="GO:0090729">
    <property type="term" value="F:toxin activity"/>
    <property type="evidence" value="ECO:0007669"/>
    <property type="project" value="UniProtKB-KW"/>
</dbReference>
<organism evidence="6 7">
    <name type="scientific">Pseudothauera rhizosphaerae</name>
    <dbReference type="NCBI Taxonomy" id="2565932"/>
    <lineage>
        <taxon>Bacteria</taxon>
        <taxon>Pseudomonadati</taxon>
        <taxon>Pseudomonadota</taxon>
        <taxon>Betaproteobacteria</taxon>
        <taxon>Rhodocyclales</taxon>
        <taxon>Zoogloeaceae</taxon>
        <taxon>Pseudothauera</taxon>
    </lineage>
</organism>
<keyword evidence="7" id="KW-1185">Reference proteome</keyword>